<dbReference type="RefSeq" id="WP_379044034.1">
    <property type="nucleotide sequence ID" value="NZ_JBHSKW010000035.1"/>
</dbReference>
<sequence>MRHILTYLLIVTSFVVKAQTYTASEVYVHFFSPAPIVDIEAITNTAKVKLNLAKKDVEVEILINSFTFKKALMQTHFNEKYIESNKYPTATFKGKFKDKLDLNTDGVYKLSLDGRFSIHGVERAKNIDCIVSVKDNKIFFESSFKLLSANYKIEAPDIIYRKVGQEVDVDIKGYLKKED</sequence>
<protein>
    <submittedName>
        <fullName evidence="3">YceI family protein</fullName>
    </submittedName>
</protein>
<proteinExistence type="predicted"/>
<dbReference type="InterPro" id="IPR007372">
    <property type="entry name" value="Lipid/polyisoprenoid-bd_YceI"/>
</dbReference>
<feature type="chain" id="PRO_5047502811" evidence="1">
    <location>
        <begin position="19"/>
        <end position="179"/>
    </location>
</feature>
<reference evidence="4" key="1">
    <citation type="journal article" date="2019" name="Int. J. Syst. Evol. Microbiol.">
        <title>The Global Catalogue of Microorganisms (GCM) 10K type strain sequencing project: providing services to taxonomists for standard genome sequencing and annotation.</title>
        <authorList>
            <consortium name="The Broad Institute Genomics Platform"/>
            <consortium name="The Broad Institute Genome Sequencing Center for Infectious Disease"/>
            <person name="Wu L."/>
            <person name="Ma J."/>
        </authorList>
    </citation>
    <scope>NUCLEOTIDE SEQUENCE [LARGE SCALE GENOMIC DNA]</scope>
    <source>
        <strain evidence="4">KCTC 42456</strain>
    </source>
</reference>
<comment type="caution">
    <text evidence="3">The sequence shown here is derived from an EMBL/GenBank/DDBJ whole genome shotgun (WGS) entry which is preliminary data.</text>
</comment>
<evidence type="ECO:0000256" key="1">
    <source>
        <dbReference type="SAM" id="SignalP"/>
    </source>
</evidence>
<keyword evidence="4" id="KW-1185">Reference proteome</keyword>
<feature type="domain" description="Lipid/polyisoprenoid-binding YceI-like" evidence="2">
    <location>
        <begin position="46"/>
        <end position="172"/>
    </location>
</feature>
<evidence type="ECO:0000259" key="2">
    <source>
        <dbReference type="Pfam" id="PF04264"/>
    </source>
</evidence>
<dbReference type="SUPFAM" id="SSF101874">
    <property type="entry name" value="YceI-like"/>
    <property type="match status" value="1"/>
</dbReference>
<dbReference type="Proteomes" id="UP001597546">
    <property type="component" value="Unassembled WGS sequence"/>
</dbReference>
<name>A0ABW5TXV6_9SPHI</name>
<organism evidence="3 4">
    <name type="scientific">Pedobacter alpinus</name>
    <dbReference type="NCBI Taxonomy" id="1590643"/>
    <lineage>
        <taxon>Bacteria</taxon>
        <taxon>Pseudomonadati</taxon>
        <taxon>Bacteroidota</taxon>
        <taxon>Sphingobacteriia</taxon>
        <taxon>Sphingobacteriales</taxon>
        <taxon>Sphingobacteriaceae</taxon>
        <taxon>Pedobacter</taxon>
    </lineage>
</organism>
<evidence type="ECO:0000313" key="3">
    <source>
        <dbReference type="EMBL" id="MFD2733428.1"/>
    </source>
</evidence>
<dbReference type="EMBL" id="JBHULV010000054">
    <property type="protein sequence ID" value="MFD2733428.1"/>
    <property type="molecule type" value="Genomic_DNA"/>
</dbReference>
<gene>
    <name evidence="3" type="ORF">ACFSSE_17090</name>
</gene>
<feature type="signal peptide" evidence="1">
    <location>
        <begin position="1"/>
        <end position="18"/>
    </location>
</feature>
<accession>A0ABW5TXV6</accession>
<dbReference type="Gene3D" id="2.40.128.110">
    <property type="entry name" value="Lipid/polyisoprenoid-binding, YceI-like"/>
    <property type="match status" value="1"/>
</dbReference>
<evidence type="ECO:0000313" key="4">
    <source>
        <dbReference type="Proteomes" id="UP001597546"/>
    </source>
</evidence>
<dbReference type="Pfam" id="PF04264">
    <property type="entry name" value="YceI"/>
    <property type="match status" value="1"/>
</dbReference>
<dbReference type="InterPro" id="IPR036761">
    <property type="entry name" value="TTHA0802/YceI-like_sf"/>
</dbReference>
<keyword evidence="1" id="KW-0732">Signal</keyword>